<name>A0A168KCY1_CORDF</name>
<dbReference type="EC" id="2.1.1.233" evidence="3 8"/>
<evidence type="ECO:0000256" key="6">
    <source>
        <dbReference type="ARBA" id="ARBA00022679"/>
    </source>
</evidence>
<protein>
    <recommendedName>
        <fullName evidence="4 8">Leucine carboxyl methyltransferase 1</fullName>
        <ecNumber evidence="3 8">2.1.1.233</ecNumber>
    </recommendedName>
</protein>
<dbReference type="PANTHER" id="PTHR13600">
    <property type="entry name" value="LEUCINE CARBOXYL METHYLTRANSFERASE"/>
    <property type="match status" value="1"/>
</dbReference>
<feature type="binding site" evidence="9">
    <location>
        <position position="129"/>
    </location>
    <ligand>
        <name>S-adenosyl-L-methionine</name>
        <dbReference type="ChEBI" id="CHEBI:59789"/>
    </ligand>
</feature>
<comment type="caution">
    <text evidence="11">The sequence shown here is derived from an EMBL/GenBank/DDBJ whole genome shotgun (WGS) entry which is preliminary data.</text>
</comment>
<feature type="binding site" evidence="9">
    <location>
        <position position="230"/>
    </location>
    <ligand>
        <name>S-adenosyl-L-methionine</name>
        <dbReference type="ChEBI" id="CHEBI:59789"/>
    </ligand>
</feature>
<comment type="function">
    <text evidence="8">Methylates the carboxyl group of the C-terminal leucine residue of protein phosphatase 2A catalytic subunits to form alpha-leucine ester residues.</text>
</comment>
<evidence type="ECO:0000256" key="10">
    <source>
        <dbReference type="SAM" id="MobiDB-lite"/>
    </source>
</evidence>
<accession>A0A168KCY1</accession>
<dbReference type="SUPFAM" id="SSF53335">
    <property type="entry name" value="S-adenosyl-L-methionine-dependent methyltransferases"/>
    <property type="match status" value="1"/>
</dbReference>
<dbReference type="InterPro" id="IPR016651">
    <property type="entry name" value="LCMT1"/>
</dbReference>
<dbReference type="PANTHER" id="PTHR13600:SF21">
    <property type="entry name" value="LEUCINE CARBOXYL METHYLTRANSFERASE 1"/>
    <property type="match status" value="1"/>
</dbReference>
<dbReference type="Pfam" id="PF04072">
    <property type="entry name" value="LCM"/>
    <property type="match status" value="1"/>
</dbReference>
<keyword evidence="7 8" id="KW-0949">S-adenosyl-L-methionine</keyword>
<feature type="binding site" evidence="9">
    <location>
        <position position="98"/>
    </location>
    <ligand>
        <name>S-adenosyl-L-methionine</name>
        <dbReference type="ChEBI" id="CHEBI:59789"/>
    </ligand>
</feature>
<dbReference type="PIRSF" id="PIRSF016305">
    <property type="entry name" value="LCM_mtfrase"/>
    <property type="match status" value="1"/>
</dbReference>
<proteinExistence type="inferred from homology"/>
<dbReference type="InterPro" id="IPR029063">
    <property type="entry name" value="SAM-dependent_MTases_sf"/>
</dbReference>
<evidence type="ECO:0000256" key="5">
    <source>
        <dbReference type="ARBA" id="ARBA00022603"/>
    </source>
</evidence>
<evidence type="ECO:0000256" key="2">
    <source>
        <dbReference type="ARBA" id="ARBA00010703"/>
    </source>
</evidence>
<feature type="region of interest" description="Disordered" evidence="10">
    <location>
        <begin position="1"/>
        <end position="45"/>
    </location>
</feature>
<dbReference type="Proteomes" id="UP000076881">
    <property type="component" value="Unassembled WGS sequence"/>
</dbReference>
<evidence type="ECO:0000256" key="1">
    <source>
        <dbReference type="ARBA" id="ARBA00000724"/>
    </source>
</evidence>
<evidence type="ECO:0000313" key="12">
    <source>
        <dbReference type="Proteomes" id="UP000076881"/>
    </source>
</evidence>
<dbReference type="InterPro" id="IPR007213">
    <property type="entry name" value="Ppm1/Ppm2/Tcmp"/>
</dbReference>
<feature type="binding site" evidence="9">
    <location>
        <begin position="204"/>
        <end position="205"/>
    </location>
    <ligand>
        <name>S-adenosyl-L-methionine</name>
        <dbReference type="ChEBI" id="CHEBI:59789"/>
    </ligand>
</feature>
<dbReference type="EMBL" id="AZHF01000001">
    <property type="protein sequence ID" value="OAA81535.1"/>
    <property type="molecule type" value="Genomic_DNA"/>
</dbReference>
<comment type="similarity">
    <text evidence="2 8">Belongs to the methyltransferase superfamily. LCMT family.</text>
</comment>
<keyword evidence="5 8" id="KW-0489">Methyltransferase</keyword>
<dbReference type="GO" id="GO:0032259">
    <property type="term" value="P:methylation"/>
    <property type="evidence" value="ECO:0007669"/>
    <property type="project" value="UniProtKB-KW"/>
</dbReference>
<reference evidence="11 12" key="1">
    <citation type="journal article" date="2016" name="Genome Biol. Evol.">
        <title>Divergent and convergent evolution of fungal pathogenicity.</title>
        <authorList>
            <person name="Shang Y."/>
            <person name="Xiao G."/>
            <person name="Zheng P."/>
            <person name="Cen K."/>
            <person name="Zhan S."/>
            <person name="Wang C."/>
        </authorList>
    </citation>
    <scope>NUCLEOTIDE SEQUENCE [LARGE SCALE GENOMIC DNA]</scope>
    <source>
        <strain evidence="11 12">RCEF 1005</strain>
    </source>
</reference>
<keyword evidence="12" id="KW-1185">Reference proteome</keyword>
<evidence type="ECO:0000256" key="9">
    <source>
        <dbReference type="PIRSR" id="PIRSR016305-1"/>
    </source>
</evidence>
<dbReference type="STRING" id="1081108.A0A168KCY1"/>
<comment type="catalytic activity">
    <reaction evidence="1 8">
        <text>[phosphatase 2A protein]-C-terminal L-leucine + S-adenosyl-L-methionine = [phosphatase 2A protein]-C-terminal L-leucine methyl ester + S-adenosyl-L-homocysteine</text>
        <dbReference type="Rhea" id="RHEA:48544"/>
        <dbReference type="Rhea" id="RHEA-COMP:12134"/>
        <dbReference type="Rhea" id="RHEA-COMP:12135"/>
        <dbReference type="ChEBI" id="CHEBI:57856"/>
        <dbReference type="ChEBI" id="CHEBI:59789"/>
        <dbReference type="ChEBI" id="CHEBI:90516"/>
        <dbReference type="ChEBI" id="CHEBI:90517"/>
        <dbReference type="EC" id="2.1.1.233"/>
    </reaction>
</comment>
<keyword evidence="6 8" id="KW-0808">Transferase</keyword>
<dbReference type="Gene3D" id="3.40.50.150">
    <property type="entry name" value="Vaccinia Virus protein VP39"/>
    <property type="match status" value="1"/>
</dbReference>
<dbReference type="OrthoDB" id="203237at2759"/>
<evidence type="ECO:0000256" key="4">
    <source>
        <dbReference type="ARBA" id="ARBA00017497"/>
    </source>
</evidence>
<evidence type="ECO:0000313" key="11">
    <source>
        <dbReference type="EMBL" id="OAA81535.1"/>
    </source>
</evidence>
<dbReference type="AlphaFoldDB" id="A0A168KCY1"/>
<dbReference type="GO" id="GO:0018423">
    <property type="term" value="F:protein C-terminal leucine carboxyl O-methyltransferase activity"/>
    <property type="evidence" value="ECO:0007669"/>
    <property type="project" value="UniProtKB-EC"/>
</dbReference>
<evidence type="ECO:0000256" key="7">
    <source>
        <dbReference type="ARBA" id="ARBA00022691"/>
    </source>
</evidence>
<organism evidence="11 12">
    <name type="scientific">Akanthomyces lecanii RCEF 1005</name>
    <dbReference type="NCBI Taxonomy" id="1081108"/>
    <lineage>
        <taxon>Eukaryota</taxon>
        <taxon>Fungi</taxon>
        <taxon>Dikarya</taxon>
        <taxon>Ascomycota</taxon>
        <taxon>Pezizomycotina</taxon>
        <taxon>Sordariomycetes</taxon>
        <taxon>Hypocreomycetidae</taxon>
        <taxon>Hypocreales</taxon>
        <taxon>Cordycipitaceae</taxon>
        <taxon>Akanthomyces</taxon>
        <taxon>Cordyceps confragosa</taxon>
    </lineage>
</organism>
<evidence type="ECO:0000256" key="8">
    <source>
        <dbReference type="PIRNR" id="PIRNR016305"/>
    </source>
</evidence>
<gene>
    <name evidence="11" type="ORF">LEL_01080</name>
</gene>
<evidence type="ECO:0000256" key="3">
    <source>
        <dbReference type="ARBA" id="ARBA00012834"/>
    </source>
</evidence>
<sequence length="367" mass="40109">MSAPSIPNLLSLRGGRGGRGGALRSRRGGGTGTTGAHHDSTIQGTDTDAAVSRLSAVDAGYLEDPYAAFFVSRMDGPPQRRFPIINRGTSEAQCTYTRTSALDGLIESFLSPAAGDAARSSERQIISLGAGTDTRPFRLFAKAGCPKLTYHEIDFDVTSRKKLQIVQGNPQLSRLLTNPSTKSPRTWAAQPIHDSSEYYCHGMDLRELDGSITDPLDGLRTDVPTLVLSECCLCYLKTEEAERVLRYFTSRIANAATIIYEPVHLDDAFGNTMVSNLAARNVHMPGMDRYRNAKDQIQRLHDAGFGAAECKSVEAIWESWIDASEKERVDQLEGLDEVEEWKLLAGHYIVAWGVKGQGLGTLLQLST</sequence>